<keyword evidence="1" id="KW-1133">Transmembrane helix</keyword>
<dbReference type="RefSeq" id="WP_202234471.1">
    <property type="nucleotide sequence ID" value="NZ_AP018365.1"/>
</dbReference>
<evidence type="ECO:0000313" key="3">
    <source>
        <dbReference type="Proteomes" id="UP000595703"/>
    </source>
</evidence>
<keyword evidence="1" id="KW-0812">Transmembrane</keyword>
<protein>
    <submittedName>
        <fullName evidence="2">Uncharacterized protein</fullName>
    </submittedName>
</protein>
<feature type="transmembrane region" description="Helical" evidence="1">
    <location>
        <begin position="67"/>
        <end position="91"/>
    </location>
</feature>
<feature type="transmembrane region" description="Helical" evidence="1">
    <location>
        <begin position="103"/>
        <end position="123"/>
    </location>
</feature>
<organism evidence="2 3">
    <name type="scientific">Actinacidiphila reveromycinica</name>
    <dbReference type="NCBI Taxonomy" id="659352"/>
    <lineage>
        <taxon>Bacteria</taxon>
        <taxon>Bacillati</taxon>
        <taxon>Actinomycetota</taxon>
        <taxon>Actinomycetes</taxon>
        <taxon>Kitasatosporales</taxon>
        <taxon>Streptomycetaceae</taxon>
        <taxon>Actinacidiphila</taxon>
    </lineage>
</organism>
<keyword evidence="1" id="KW-0472">Membrane</keyword>
<name>A0A7U3UQ42_9ACTN</name>
<reference evidence="2 3" key="4">
    <citation type="journal article" date="2020" name="Sci. Rep.">
        <title>beta-carboline chemical signals induce reveromycin production through a LuxR family regulator in Streptomyces sp. SN-593.</title>
        <authorList>
            <person name="Panthee S."/>
            <person name="Kito N."/>
            <person name="Hayashi T."/>
            <person name="Shimizu T."/>
            <person name="Ishikawa J."/>
            <person name="Hamamoto H."/>
            <person name="Osada H."/>
            <person name="Takahashi S."/>
        </authorList>
    </citation>
    <scope>NUCLEOTIDE SEQUENCE [LARGE SCALE GENOMIC DNA]</scope>
    <source>
        <strain evidence="2 3">SN-593</strain>
    </source>
</reference>
<reference evidence="2 3" key="3">
    <citation type="journal article" date="2011" name="Nat. Chem. Biol.">
        <title>Reveromycin A biosynthesis uses RevG and RevJ for stereospecific spiroacetal formation.</title>
        <authorList>
            <person name="Takahashi S."/>
            <person name="Toyoda A."/>
            <person name="Sekiyama Y."/>
            <person name="Takagi H."/>
            <person name="Nogawa T."/>
            <person name="Uramoto M."/>
            <person name="Suzuki R."/>
            <person name="Koshino H."/>
            <person name="Kumano T."/>
            <person name="Panthee S."/>
            <person name="Dairi T."/>
            <person name="Ishikawa J."/>
            <person name="Ikeda H."/>
            <person name="Sakaki Y."/>
            <person name="Osada H."/>
        </authorList>
    </citation>
    <scope>NUCLEOTIDE SEQUENCE [LARGE SCALE GENOMIC DNA]</scope>
    <source>
        <strain evidence="2 3">SN-593</strain>
    </source>
</reference>
<feature type="transmembrane region" description="Helical" evidence="1">
    <location>
        <begin position="36"/>
        <end position="55"/>
    </location>
</feature>
<dbReference type="EMBL" id="AP018365">
    <property type="protein sequence ID" value="BBA98310.1"/>
    <property type="molecule type" value="Genomic_DNA"/>
</dbReference>
<feature type="transmembrane region" description="Helical" evidence="1">
    <location>
        <begin position="6"/>
        <end position="24"/>
    </location>
</feature>
<reference evidence="2 3" key="1">
    <citation type="journal article" date="2010" name="J. Bacteriol.">
        <title>Biochemical characterization of a novel indole prenyltransferase from Streptomyces sp. SN-593.</title>
        <authorList>
            <person name="Takahashi S."/>
            <person name="Takagi H."/>
            <person name="Toyoda A."/>
            <person name="Uramoto M."/>
            <person name="Nogawa T."/>
            <person name="Ueki M."/>
            <person name="Sakaki Y."/>
            <person name="Osada H."/>
        </authorList>
    </citation>
    <scope>NUCLEOTIDE SEQUENCE [LARGE SCALE GENOMIC DNA]</scope>
    <source>
        <strain evidence="2 3">SN-593</strain>
    </source>
</reference>
<keyword evidence="3" id="KW-1185">Reference proteome</keyword>
<evidence type="ECO:0000256" key="1">
    <source>
        <dbReference type="SAM" id="Phobius"/>
    </source>
</evidence>
<gene>
    <name evidence="2" type="ORF">RVR_4445</name>
</gene>
<dbReference type="Proteomes" id="UP000595703">
    <property type="component" value="Chromosome"/>
</dbReference>
<dbReference type="AlphaFoldDB" id="A0A7U3UQ42"/>
<accession>A0A7U3UQ42</accession>
<dbReference type="KEGG" id="arev:RVR_4445"/>
<sequence length="135" mass="13935">MNSLLGTLGPVGLAAVLTVVLLVGTKGEGQAKALSWGWCLFLSVLAGAAYAAGGWPFTLVRGLVNDLIGIVNSFLPGMTLPAIGLCMIAIIMWKKLSRRGVSMLGIAFWYVAASADGGLGILAEKMGDIAQRLAS</sequence>
<proteinExistence type="predicted"/>
<evidence type="ECO:0000313" key="2">
    <source>
        <dbReference type="EMBL" id="BBA98310.1"/>
    </source>
</evidence>
<reference evidence="2 3" key="2">
    <citation type="journal article" date="2011" name="J. Antibiot.">
        <title>Furaquinocins I and J: novel polyketide isoprenoid hybrid compounds from Streptomyces reveromyceticus SN-593.</title>
        <authorList>
            <person name="Panthee S."/>
            <person name="Takahashi S."/>
            <person name="Takagi H."/>
            <person name="Nogawa T."/>
            <person name="Oowada E."/>
            <person name="Uramoto M."/>
            <person name="Osada H."/>
        </authorList>
    </citation>
    <scope>NUCLEOTIDE SEQUENCE [LARGE SCALE GENOMIC DNA]</scope>
    <source>
        <strain evidence="2 3">SN-593</strain>
    </source>
</reference>